<organism evidence="2">
    <name type="scientific">Acromyrmex echinatior</name>
    <name type="common">Panamanian leafcutter ant</name>
    <name type="synonym">Acromyrmex octospinosus echinatior</name>
    <dbReference type="NCBI Taxonomy" id="103372"/>
    <lineage>
        <taxon>Eukaryota</taxon>
        <taxon>Metazoa</taxon>
        <taxon>Ecdysozoa</taxon>
        <taxon>Arthropoda</taxon>
        <taxon>Hexapoda</taxon>
        <taxon>Insecta</taxon>
        <taxon>Pterygota</taxon>
        <taxon>Neoptera</taxon>
        <taxon>Endopterygota</taxon>
        <taxon>Hymenoptera</taxon>
        <taxon>Apocrita</taxon>
        <taxon>Aculeata</taxon>
        <taxon>Formicoidea</taxon>
        <taxon>Formicidae</taxon>
        <taxon>Myrmicinae</taxon>
        <taxon>Acromyrmex</taxon>
    </lineage>
</organism>
<accession>F4X4N6</accession>
<protein>
    <submittedName>
        <fullName evidence="1">Uncharacterized protein</fullName>
    </submittedName>
</protein>
<proteinExistence type="predicted"/>
<keyword evidence="2" id="KW-1185">Reference proteome</keyword>
<sequence>MVDNERIVRIFLRNEPGVQMISLNIWRSEHIRILGTLGSRASAITIIAASGVAMVSSSSFVINGPGSR</sequence>
<gene>
    <name evidence="1" type="ORF">G5I_13305</name>
</gene>
<dbReference type="AlphaFoldDB" id="F4X4N6"/>
<name>F4X4N6_ACREC</name>
<dbReference type="EMBL" id="GL888668">
    <property type="protein sequence ID" value="EGI58590.1"/>
    <property type="molecule type" value="Genomic_DNA"/>
</dbReference>
<evidence type="ECO:0000313" key="2">
    <source>
        <dbReference type="Proteomes" id="UP000007755"/>
    </source>
</evidence>
<evidence type="ECO:0000313" key="1">
    <source>
        <dbReference type="EMBL" id="EGI58590.1"/>
    </source>
</evidence>
<dbReference type="Proteomes" id="UP000007755">
    <property type="component" value="Unassembled WGS sequence"/>
</dbReference>
<reference evidence="1" key="1">
    <citation type="submission" date="2011-02" db="EMBL/GenBank/DDBJ databases">
        <title>The genome of the leaf-cutting ant Acromyrmex echinatior suggests key adaptations to social evolution and fungus farming.</title>
        <authorList>
            <person name="Nygaard S."/>
            <person name="Zhang G."/>
        </authorList>
    </citation>
    <scope>NUCLEOTIDE SEQUENCE</scope>
</reference>
<dbReference type="InParanoid" id="F4X4N6"/>